<dbReference type="RefSeq" id="WP_133225809.1">
    <property type="nucleotide sequence ID" value="NZ_SMRT01000002.1"/>
</dbReference>
<evidence type="ECO:0000313" key="2">
    <source>
        <dbReference type="Proteomes" id="UP000295636"/>
    </source>
</evidence>
<protein>
    <submittedName>
        <fullName evidence="1">DUF4227 family protein</fullName>
    </submittedName>
</protein>
<dbReference type="InterPro" id="IPR025321">
    <property type="entry name" value="DUF4227"/>
</dbReference>
<organism evidence="1 2">
    <name type="scientific">Paenibacillus piri</name>
    <dbReference type="NCBI Taxonomy" id="2547395"/>
    <lineage>
        <taxon>Bacteria</taxon>
        <taxon>Bacillati</taxon>
        <taxon>Bacillota</taxon>
        <taxon>Bacilli</taxon>
        <taxon>Bacillales</taxon>
        <taxon>Paenibacillaceae</taxon>
        <taxon>Paenibacillus</taxon>
    </lineage>
</organism>
<reference evidence="1 2" key="1">
    <citation type="submission" date="2019-03" db="EMBL/GenBank/DDBJ databases">
        <title>This is whole genome sequence of Paenibacillus sp MS74 strain.</title>
        <authorList>
            <person name="Trinh H.N."/>
        </authorList>
    </citation>
    <scope>NUCLEOTIDE SEQUENCE [LARGE SCALE GENOMIC DNA]</scope>
    <source>
        <strain evidence="1 2">MS74</strain>
    </source>
</reference>
<name>A0A4R5KTS2_9BACL</name>
<gene>
    <name evidence="1" type="ORF">E1757_05260</name>
</gene>
<dbReference type="AlphaFoldDB" id="A0A4R5KTS2"/>
<dbReference type="OrthoDB" id="2691647at2"/>
<accession>A0A4R5KTS2</accession>
<evidence type="ECO:0000313" key="1">
    <source>
        <dbReference type="EMBL" id="TDF99271.1"/>
    </source>
</evidence>
<keyword evidence="2" id="KW-1185">Reference proteome</keyword>
<dbReference type="Pfam" id="PF14004">
    <property type="entry name" value="DUF4227"/>
    <property type="match status" value="1"/>
</dbReference>
<sequence length="77" mass="9135">MILHVRKWLERGKFVLMFCLFTFVLYHILSAVAQWLEPTQRYKEPVGRAVKVFQDHGAISDQGSMADRLKLFYWMGE</sequence>
<dbReference type="EMBL" id="SMRT01000002">
    <property type="protein sequence ID" value="TDF99271.1"/>
    <property type="molecule type" value="Genomic_DNA"/>
</dbReference>
<proteinExistence type="predicted"/>
<dbReference type="Proteomes" id="UP000295636">
    <property type="component" value="Unassembled WGS sequence"/>
</dbReference>
<comment type="caution">
    <text evidence="1">The sequence shown here is derived from an EMBL/GenBank/DDBJ whole genome shotgun (WGS) entry which is preliminary data.</text>
</comment>